<evidence type="ECO:0000313" key="1">
    <source>
        <dbReference type="EMBL" id="KAH9556948.1"/>
    </source>
</evidence>
<reference evidence="2" key="1">
    <citation type="journal article" date="2022" name="New Phytol.">
        <title>Phylogenomic structure and speciation in an emerging model: the Sphagnum magellanicum complex (Bryophyta).</title>
        <authorList>
            <person name="Shaw A.J."/>
            <person name="Piatkowski B."/>
            <person name="Duffy A.M."/>
            <person name="Aguero B."/>
            <person name="Imwattana K."/>
            <person name="Nieto-Lugilde M."/>
            <person name="Healey A."/>
            <person name="Weston D.J."/>
            <person name="Patel M.N."/>
            <person name="Schmutz J."/>
            <person name="Grimwood J."/>
            <person name="Yavitt J.B."/>
            <person name="Hassel K."/>
            <person name="Stenoien H.K."/>
            <person name="Flatberg K.I."/>
            <person name="Bickford C.P."/>
            <person name="Hicks K.A."/>
        </authorList>
    </citation>
    <scope>NUCLEOTIDE SEQUENCE [LARGE SCALE GENOMIC DNA]</scope>
</reference>
<name>A0ACB8HL50_9BRYO</name>
<proteinExistence type="predicted"/>
<organism evidence="1 2">
    <name type="scientific">Sphagnum magellanicum</name>
    <dbReference type="NCBI Taxonomy" id="128215"/>
    <lineage>
        <taxon>Eukaryota</taxon>
        <taxon>Viridiplantae</taxon>
        <taxon>Streptophyta</taxon>
        <taxon>Embryophyta</taxon>
        <taxon>Bryophyta</taxon>
        <taxon>Sphagnophytina</taxon>
        <taxon>Sphagnopsida</taxon>
        <taxon>Sphagnales</taxon>
        <taxon>Sphagnaceae</taxon>
        <taxon>Sphagnum</taxon>
    </lineage>
</organism>
<dbReference type="Proteomes" id="UP000828922">
    <property type="component" value="Linkage Group LG07"/>
</dbReference>
<evidence type="ECO:0000313" key="2">
    <source>
        <dbReference type="Proteomes" id="UP000828922"/>
    </source>
</evidence>
<accession>A0ACB8HL50</accession>
<gene>
    <name evidence="1" type="ORF">CY35_07G059700</name>
</gene>
<keyword evidence="2" id="KW-1185">Reference proteome</keyword>
<dbReference type="EMBL" id="CM038913">
    <property type="protein sequence ID" value="KAH9556948.1"/>
    <property type="molecule type" value="Genomic_DNA"/>
</dbReference>
<sequence length="793" mass="88905">MDNGKSPFRVASQGYQQNLCPKALHSSTENCDPNITQGWTSTLVKNNSMPEKSKVVVWSEKSLGQRELHCDGHEVSVIRRTPEKEFPTKSPATLTQRCRSPTCAANNLDYTSPTQSQRRKFLKSKRHLLPGWHAAPKSKGKIEASPVDEQHPSTSSCGPNCEISQVFNYAPVAHKEHNQDDRVAGRCDDPTSLEVQLQTAGIHGRDGLVEDEKGVASPSTFNCKHSMKNRSPNCGGCEENVPDLVQMVSAEGNGGGEFVEGDLTLPESNCRQSAIQLSLDFERCEAKMVDPPHMVSMENRNSCNVFEEGDPMPSVAICSWQDEELDSAVQLVHVAGRVCKESGCFQHTIVDGDMVAESSLLPALDAPVKSSGRDLFTVNNEAYADEMVSLKKRAAAERKNPEDWMSDTLIKEAVSRLAPRGEGGVNMLIQAFESIMLMEAEAHDTKPAYRVFHSPVGTSKILHKFNKFHGDRSPSALGNSIGKVKDWHETMVATANPDTEDEQEEEMTVRGCSDYSDTEQRDNEQDGLRSCPTSVEYAENPCFVKLASSPSQNYSKCLIPADPVEEHKKGRGAVFSALDPVPQLDDKVINGHARSSTSSNSVVSQGAYAPRSQAEAGSNDQLKRYTSLQPFRLRTEERGALKEYEFAKRLEQLWYEEQRLRVPVAQGLPWTTDEPNVPFKPAPKEHTRPVEFTLLSEIRAHERAEFDNYVAERNFQMELRRREEERMQQLEAQEEIRRMRRVMVPRAQLMPYFDQPFIPQRSSKRLTMPKEPNFHHIQNKKMKCSTMATTYTA</sequence>
<protein>
    <submittedName>
        <fullName evidence="1">Uncharacterized protein</fullName>
    </submittedName>
</protein>
<comment type="caution">
    <text evidence="1">The sequence shown here is derived from an EMBL/GenBank/DDBJ whole genome shotgun (WGS) entry which is preliminary data.</text>
</comment>